<feature type="compositionally biased region" description="Basic residues" evidence="1">
    <location>
        <begin position="49"/>
        <end position="60"/>
    </location>
</feature>
<feature type="region of interest" description="Disordered" evidence="1">
    <location>
        <begin position="1000"/>
        <end position="1025"/>
    </location>
</feature>
<dbReference type="AlphaFoldDB" id="A0A1L7XVI9"/>
<feature type="compositionally biased region" description="Basic residues" evidence="1">
    <location>
        <begin position="346"/>
        <end position="361"/>
    </location>
</feature>
<feature type="compositionally biased region" description="Polar residues" evidence="1">
    <location>
        <begin position="1"/>
        <end position="21"/>
    </location>
</feature>
<keyword evidence="3" id="KW-1185">Reference proteome</keyword>
<feature type="region of interest" description="Disordered" evidence="1">
    <location>
        <begin position="1"/>
        <end position="74"/>
    </location>
</feature>
<protein>
    <recommendedName>
        <fullName evidence="4">BTB domain-containing protein</fullName>
    </recommendedName>
</protein>
<feature type="compositionally biased region" description="Polar residues" evidence="1">
    <location>
        <begin position="145"/>
        <end position="160"/>
    </location>
</feature>
<feature type="compositionally biased region" description="Basic and acidic residues" evidence="1">
    <location>
        <begin position="192"/>
        <end position="205"/>
    </location>
</feature>
<feature type="compositionally biased region" description="Polar residues" evidence="1">
    <location>
        <begin position="29"/>
        <end position="41"/>
    </location>
</feature>
<feature type="compositionally biased region" description="Basic and acidic residues" evidence="1">
    <location>
        <begin position="1015"/>
        <end position="1025"/>
    </location>
</feature>
<feature type="compositionally biased region" description="Low complexity" evidence="1">
    <location>
        <begin position="500"/>
        <end position="512"/>
    </location>
</feature>
<dbReference type="OrthoDB" id="194443at2759"/>
<reference evidence="2 3" key="1">
    <citation type="submission" date="2016-03" db="EMBL/GenBank/DDBJ databases">
        <authorList>
            <person name="Ploux O."/>
        </authorList>
    </citation>
    <scope>NUCLEOTIDE SEQUENCE [LARGE SCALE GENOMIC DNA]</scope>
    <source>
        <strain evidence="2 3">UAMH 11012</strain>
    </source>
</reference>
<sequence>MASQTSSSSNDATANPNTPISHTPKPPTQKISRSRSQTQAPGSMPSKWRAVRTSKKRTRSHSPNLERRGSALRLLGSPELGSLRLANEENFQPLVSNSLISGASSHRKTLHRESPAVLQEIQPQLPPLPRPLSVRERLALDRISRSATAAVETSRSSLPPSSKEASHILTPAAIKQAAQAPPHSPPCSDPQKPPDPHIPQTEEKNVAPPSQPRPAQFLPQNSTPQEHQHQQRPQSSISNLKPETVPQNSPQKKGSPSIQKQADPSQAPKPVEKEIEVIDLLSSDDEAPAEPSPPKKKRQLLSRKTLSPTENRPLVKSNVSDSKSESGSEEDDPVADPDFTVQPRQTRSKSKYVAKSRVGRKRVSEEESSGFEGLLVLAETEEGQSSSQVGTLGKRKREKSKQTISSEKVGWSPKKGGQLKNGESSESRESRTPPKMSTILNEAASLNQRQRLETLARGSIPKEKILTVAQGEDVSMQEEALHTTLGVAGPSQSSSKPRHSLQSSTTIHSSSTAPVINSLEDEQINSTGSEALASKHNICNLDELRRHNSRLMDLEEEARLAKSIQSVLHNTSKTSKPESLISLNDMKVPTRGREGSNVHKPTQPKATRATISKISEGPETQQGPGTERARQLKRPKQGLVNEILARQKTPTPKMPARKGKGVQKSAPKKKRKAKQPLIEPKTSMGKRTVKDRYEESVTDDSIEDVNPSPTARSAALDSMGESSAKFKGFVDKWRHKKVDEYNFDAADVEFERESASIVAKVLKGIPKKNEKPKVIKKKNNVGKMTKVLTLAPSQLRDSTTPASFTSSSSSKRQQLENMPPTFLKPLPDIVQIELGSDIFSIHQEILSWHCPLLAEVCRVSGGRLPPDIADIEAEVFGIFVHWLNGQAYQLKGKDLLVNSLGKPAYQHRLVKLWVLAGRLRMPKLQNDAIDMLEERKNTIDDGRIQTQYFGWVYNNTTKGDCLRGYIIEACLKSSFSKNIYDAFPKELQQDIFEATLVKSEKRNDGEDGEAAASSMERHYVVEGSS</sequence>
<dbReference type="Gene3D" id="3.30.710.10">
    <property type="entry name" value="Potassium Channel Kv1.1, Chain A"/>
    <property type="match status" value="1"/>
</dbReference>
<evidence type="ECO:0000313" key="3">
    <source>
        <dbReference type="Proteomes" id="UP000184330"/>
    </source>
</evidence>
<gene>
    <name evidence="2" type="ORF">PAC_18901</name>
</gene>
<feature type="compositionally biased region" description="Low complexity" evidence="1">
    <location>
        <begin position="798"/>
        <end position="810"/>
    </location>
</feature>
<feature type="compositionally biased region" description="Low complexity" evidence="1">
    <location>
        <begin position="171"/>
        <end position="181"/>
    </location>
</feature>
<dbReference type="InterPro" id="IPR011333">
    <property type="entry name" value="SKP1/BTB/POZ_sf"/>
</dbReference>
<evidence type="ECO:0000313" key="2">
    <source>
        <dbReference type="EMBL" id="CZR69000.1"/>
    </source>
</evidence>
<feature type="compositionally biased region" description="Polar residues" evidence="1">
    <location>
        <begin position="609"/>
        <end position="624"/>
    </location>
</feature>
<name>A0A1L7XVI9_9HELO</name>
<feature type="region of interest" description="Disordered" evidence="1">
    <location>
        <begin position="795"/>
        <end position="819"/>
    </location>
</feature>
<feature type="compositionally biased region" description="Basic and acidic residues" evidence="1">
    <location>
        <begin position="423"/>
        <end position="432"/>
    </location>
</feature>
<feature type="region of interest" description="Disordered" evidence="1">
    <location>
        <begin position="486"/>
        <end position="513"/>
    </location>
</feature>
<feature type="compositionally biased region" description="Basic residues" evidence="1">
    <location>
        <begin position="655"/>
        <end position="674"/>
    </location>
</feature>
<dbReference type="Proteomes" id="UP000184330">
    <property type="component" value="Unassembled WGS sequence"/>
</dbReference>
<evidence type="ECO:0008006" key="4">
    <source>
        <dbReference type="Google" id="ProtNLM"/>
    </source>
</evidence>
<dbReference type="EMBL" id="FJOG01000063">
    <property type="protein sequence ID" value="CZR69000.1"/>
    <property type="molecule type" value="Genomic_DNA"/>
</dbReference>
<accession>A0A1L7XVI9</accession>
<evidence type="ECO:0000256" key="1">
    <source>
        <dbReference type="SAM" id="MobiDB-lite"/>
    </source>
</evidence>
<feature type="region of interest" description="Disordered" evidence="1">
    <location>
        <begin position="145"/>
        <end position="437"/>
    </location>
</feature>
<feature type="compositionally biased region" description="Polar residues" evidence="1">
    <location>
        <begin position="218"/>
        <end position="264"/>
    </location>
</feature>
<feature type="compositionally biased region" description="Pro residues" evidence="1">
    <location>
        <begin position="182"/>
        <end position="191"/>
    </location>
</feature>
<proteinExistence type="predicted"/>
<organism evidence="2 3">
    <name type="scientific">Phialocephala subalpina</name>
    <dbReference type="NCBI Taxonomy" id="576137"/>
    <lineage>
        <taxon>Eukaryota</taxon>
        <taxon>Fungi</taxon>
        <taxon>Dikarya</taxon>
        <taxon>Ascomycota</taxon>
        <taxon>Pezizomycotina</taxon>
        <taxon>Leotiomycetes</taxon>
        <taxon>Helotiales</taxon>
        <taxon>Mollisiaceae</taxon>
        <taxon>Phialocephala</taxon>
        <taxon>Phialocephala fortinii species complex</taxon>
    </lineage>
</organism>
<feature type="region of interest" description="Disordered" evidence="1">
    <location>
        <begin position="588"/>
        <end position="720"/>
    </location>
</feature>